<keyword evidence="9" id="KW-1133">Transmembrane helix</keyword>
<comment type="cofactor">
    <cofactor evidence="2">
        <name>Co(2+)</name>
        <dbReference type="ChEBI" id="CHEBI:48828"/>
    </cofactor>
</comment>
<keyword evidence="7 13" id="KW-0732">Signal</keyword>
<dbReference type="RefSeq" id="WP_007174355.1">
    <property type="nucleotide sequence ID" value="NZ_GG704781.1"/>
</dbReference>
<dbReference type="EMBL" id="ACKS01000082">
    <property type="protein sequence ID" value="EFA43301.1"/>
    <property type="molecule type" value="Genomic_DNA"/>
</dbReference>
<protein>
    <submittedName>
        <fullName evidence="14">GumN protein</fullName>
    </submittedName>
</protein>
<keyword evidence="12" id="KW-0325">Glycoprotein</keyword>
<keyword evidence="5" id="KW-0812">Transmembrane</keyword>
<name>D1PZ67_9BACT</name>
<dbReference type="Proteomes" id="UP000003160">
    <property type="component" value="Unassembled WGS sequence"/>
</dbReference>
<dbReference type="AlphaFoldDB" id="D1PZ67"/>
<dbReference type="HOGENOM" id="CLU_057525_1_1_10"/>
<dbReference type="InterPro" id="IPR040230">
    <property type="entry name" value="TIKI1/2-like"/>
</dbReference>
<feature type="chain" id="PRO_5003024988" evidence="13">
    <location>
        <begin position="21"/>
        <end position="302"/>
    </location>
</feature>
<dbReference type="eggNOG" id="COG3735">
    <property type="taxonomic scope" value="Bacteria"/>
</dbReference>
<dbReference type="OrthoDB" id="9798714at2"/>
<proteinExistence type="predicted"/>
<dbReference type="InterPro" id="IPR002816">
    <property type="entry name" value="TraB/PrgY/GumN_fam"/>
</dbReference>
<keyword evidence="11" id="KW-0472">Membrane</keyword>
<accession>D1PZ67</accession>
<keyword evidence="15" id="KW-1185">Reference proteome</keyword>
<reference evidence="14 15" key="1">
    <citation type="submission" date="2009-10" db="EMBL/GenBank/DDBJ databases">
        <authorList>
            <person name="Qin X."/>
            <person name="Bachman B."/>
            <person name="Battles P."/>
            <person name="Bell A."/>
            <person name="Bess C."/>
            <person name="Bickham C."/>
            <person name="Chaboub L."/>
            <person name="Chen D."/>
            <person name="Coyle M."/>
            <person name="Deiros D.R."/>
            <person name="Dinh H."/>
            <person name="Forbes L."/>
            <person name="Fowler G."/>
            <person name="Francisco L."/>
            <person name="Fu Q."/>
            <person name="Gubbala S."/>
            <person name="Hale W."/>
            <person name="Han Y."/>
            <person name="Hemphill L."/>
            <person name="Highlander S.K."/>
            <person name="Hirani K."/>
            <person name="Hogues M."/>
            <person name="Jackson L."/>
            <person name="Jakkamsetti A."/>
            <person name="Javaid M."/>
            <person name="Jiang H."/>
            <person name="Korchina V."/>
            <person name="Kovar C."/>
            <person name="Lara F."/>
            <person name="Lee S."/>
            <person name="Mata R."/>
            <person name="Mathew T."/>
            <person name="Moen C."/>
            <person name="Morales K."/>
            <person name="Munidasa M."/>
            <person name="Nazareth L."/>
            <person name="Ngo R."/>
            <person name="Nguyen L."/>
            <person name="Okwuonu G."/>
            <person name="Ongeri F."/>
            <person name="Patil S."/>
            <person name="Petrosino J."/>
            <person name="Pham C."/>
            <person name="Pham P."/>
            <person name="Pu L.-L."/>
            <person name="Puazo M."/>
            <person name="Raj R."/>
            <person name="Reid J."/>
            <person name="Rouhana J."/>
            <person name="Saada N."/>
            <person name="Shang Y."/>
            <person name="Simmons D."/>
            <person name="Thornton R."/>
            <person name="Warren J."/>
            <person name="Weissenberger G."/>
            <person name="Zhang J."/>
            <person name="Zhang L."/>
            <person name="Zhou C."/>
            <person name="Zhu D."/>
            <person name="Muzny D."/>
            <person name="Worley K."/>
            <person name="Gibbs R."/>
        </authorList>
    </citation>
    <scope>NUCLEOTIDE SEQUENCE [LARGE SCALE GENOMIC DNA]</scope>
    <source>
        <strain evidence="14 15">DSM 17361</strain>
    </source>
</reference>
<evidence type="ECO:0000256" key="5">
    <source>
        <dbReference type="ARBA" id="ARBA00022692"/>
    </source>
</evidence>
<feature type="signal peptide" evidence="13">
    <location>
        <begin position="1"/>
        <end position="20"/>
    </location>
</feature>
<evidence type="ECO:0000313" key="14">
    <source>
        <dbReference type="EMBL" id="EFA43301.1"/>
    </source>
</evidence>
<evidence type="ECO:0000256" key="6">
    <source>
        <dbReference type="ARBA" id="ARBA00022723"/>
    </source>
</evidence>
<evidence type="ECO:0000256" key="3">
    <source>
        <dbReference type="ARBA" id="ARBA00004479"/>
    </source>
</evidence>
<evidence type="ECO:0000256" key="9">
    <source>
        <dbReference type="ARBA" id="ARBA00022989"/>
    </source>
</evidence>
<evidence type="ECO:0000256" key="2">
    <source>
        <dbReference type="ARBA" id="ARBA00001941"/>
    </source>
</evidence>
<keyword evidence="4" id="KW-0645">Protease</keyword>
<keyword evidence="10" id="KW-0482">Metalloprotease</keyword>
<keyword evidence="6" id="KW-0479">Metal-binding</keyword>
<dbReference type="PANTHER" id="PTHR31120">
    <property type="entry name" value="METALLOPROTEASE TIKI"/>
    <property type="match status" value="1"/>
</dbReference>
<dbReference type="GO" id="GO:0006508">
    <property type="term" value="P:proteolysis"/>
    <property type="evidence" value="ECO:0007669"/>
    <property type="project" value="UniProtKB-KW"/>
</dbReference>
<gene>
    <name evidence="14" type="ORF">HMPREF0645_2252</name>
</gene>
<comment type="subcellular location">
    <subcellularLocation>
        <location evidence="3">Membrane</location>
        <topology evidence="3">Single-pass type I membrane protein</topology>
    </subcellularLocation>
</comment>
<organism evidence="14 15">
    <name type="scientific">Hallella bergensis DSM 17361</name>
    <dbReference type="NCBI Taxonomy" id="585502"/>
    <lineage>
        <taxon>Bacteria</taxon>
        <taxon>Pseudomonadati</taxon>
        <taxon>Bacteroidota</taxon>
        <taxon>Bacteroidia</taxon>
        <taxon>Bacteroidales</taxon>
        <taxon>Prevotellaceae</taxon>
        <taxon>Hallella</taxon>
    </lineage>
</organism>
<evidence type="ECO:0000256" key="4">
    <source>
        <dbReference type="ARBA" id="ARBA00022670"/>
    </source>
</evidence>
<evidence type="ECO:0000313" key="15">
    <source>
        <dbReference type="Proteomes" id="UP000003160"/>
    </source>
</evidence>
<evidence type="ECO:0000256" key="7">
    <source>
        <dbReference type="ARBA" id="ARBA00022729"/>
    </source>
</evidence>
<dbReference type="PANTHER" id="PTHR31120:SF6">
    <property type="entry name" value="METALLOPROTEASE TIKI HOMOLOG"/>
    <property type="match status" value="1"/>
</dbReference>
<dbReference type="GO" id="GO:0046872">
    <property type="term" value="F:metal ion binding"/>
    <property type="evidence" value="ECO:0007669"/>
    <property type="project" value="UniProtKB-KW"/>
</dbReference>
<dbReference type="CDD" id="cd14789">
    <property type="entry name" value="Tiki"/>
    <property type="match status" value="1"/>
</dbReference>
<evidence type="ECO:0000256" key="13">
    <source>
        <dbReference type="SAM" id="SignalP"/>
    </source>
</evidence>
<evidence type="ECO:0000256" key="12">
    <source>
        <dbReference type="ARBA" id="ARBA00023180"/>
    </source>
</evidence>
<sequence>MKKMITTALFIGVCTFGAHAQLLYKISGNGLEKPSYIIGTHHLANTGFVNKIAGLTDALTNTDQVYGELSWDDAMNPDSLKYMQAAMVLPEGKKLKDVLTAEQYAKLNSYLKKAMQVDLSNPLVAAQMGSMTPMAMTNQLTLLSFMMKHMGEFDPTNTFDQYFQAQAKKNNEYVGGLETVAFQTETLFKSFPMSRQVELLMCFLDHTEFTEQMNEEISKAFYAQDLDALNAAMDKKLNNSCDNKPEEDDRLINSRNADWLAKMPAIMAAKPTFFAVGAGHLPGEKGVLEGLKKLGYTVEGVR</sequence>
<dbReference type="Pfam" id="PF01963">
    <property type="entry name" value="TraB_PrgY_gumN"/>
    <property type="match status" value="1"/>
</dbReference>
<dbReference type="GO" id="GO:0030178">
    <property type="term" value="P:negative regulation of Wnt signaling pathway"/>
    <property type="evidence" value="ECO:0007669"/>
    <property type="project" value="InterPro"/>
</dbReference>
<comment type="caution">
    <text evidence="14">The sequence shown here is derived from an EMBL/GenBank/DDBJ whole genome shotgun (WGS) entry which is preliminary data.</text>
</comment>
<evidence type="ECO:0000256" key="10">
    <source>
        <dbReference type="ARBA" id="ARBA00023049"/>
    </source>
</evidence>
<comment type="cofactor">
    <cofactor evidence="1">
        <name>Mn(2+)</name>
        <dbReference type="ChEBI" id="CHEBI:29035"/>
    </cofactor>
</comment>
<evidence type="ECO:0000256" key="8">
    <source>
        <dbReference type="ARBA" id="ARBA00022801"/>
    </source>
</evidence>
<keyword evidence="8" id="KW-0378">Hydrolase</keyword>
<evidence type="ECO:0000256" key="11">
    <source>
        <dbReference type="ARBA" id="ARBA00023136"/>
    </source>
</evidence>
<dbReference type="GO" id="GO:0004222">
    <property type="term" value="F:metalloendopeptidase activity"/>
    <property type="evidence" value="ECO:0007669"/>
    <property type="project" value="TreeGrafter"/>
</dbReference>
<dbReference type="GO" id="GO:0016020">
    <property type="term" value="C:membrane"/>
    <property type="evidence" value="ECO:0007669"/>
    <property type="project" value="UniProtKB-SubCell"/>
</dbReference>
<evidence type="ECO:0000256" key="1">
    <source>
        <dbReference type="ARBA" id="ARBA00001936"/>
    </source>
</evidence>